<dbReference type="AlphaFoldDB" id="A0A9X3T6X2"/>
<evidence type="ECO:0000313" key="6">
    <source>
        <dbReference type="Proteomes" id="UP001183604"/>
    </source>
</evidence>
<proteinExistence type="predicted"/>
<feature type="domain" description="Solute-binding protein family 5" evidence="2">
    <location>
        <begin position="79"/>
        <end position="408"/>
    </location>
</feature>
<sequence length="493" mass="50896">MPVSRRSLLAAASAAPVLGLAACFSEGSEGAGATGRIRVAHMLPPRSGLSPLSDDAFKLSRWATAETLVVLDPDGNALPWLGTEWVQDGNTWTFTLREDVVFHDGTAFTAEAVANSLTVAAQAAPKPRILDGIDLTVAADGNTVAVTTAEADPLLPHRLSSPQLAILAARAYHDGIVDPVGAGTGAFVLTGVDGTVSASLDRNEDWWGGEVLAAGIDASFVPDGTARAGKLRAGEADIVESIPVSQAGLLEPGQITEVPMPRTCTLYLNCSTGPFTDPGVRAAAREAIDASSIVDGVYDGRADLAEGLLGPAIPWAAERDGRTAPATAADAAGTAITLGTFTDRAELPEVAQVLQQQLQDAGFTVELDIREYANIEADALDGAFDAFLLSRATVLDSGDPVAYLFSDFASEGSFNLSQFADDGVDAALHTASAAVPGAERRSAVLAAETAILNADAAIPLLHERVIQGDAAGVTGSIKDPRERELVGPETRVA</sequence>
<dbReference type="PIRSF" id="PIRSF002741">
    <property type="entry name" value="MppA"/>
    <property type="match status" value="1"/>
</dbReference>
<dbReference type="GO" id="GO:0043190">
    <property type="term" value="C:ATP-binding cassette (ABC) transporter complex"/>
    <property type="evidence" value="ECO:0007669"/>
    <property type="project" value="InterPro"/>
</dbReference>
<evidence type="ECO:0000313" key="4">
    <source>
        <dbReference type="EMBL" id="MDR7341448.1"/>
    </source>
</evidence>
<evidence type="ECO:0000259" key="2">
    <source>
        <dbReference type="Pfam" id="PF00496"/>
    </source>
</evidence>
<dbReference type="PANTHER" id="PTHR30290">
    <property type="entry name" value="PERIPLASMIC BINDING COMPONENT OF ABC TRANSPORTER"/>
    <property type="match status" value="1"/>
</dbReference>
<dbReference type="Proteomes" id="UP001183604">
    <property type="component" value="Unassembled WGS sequence"/>
</dbReference>
<dbReference type="RefSeq" id="WP_270119652.1">
    <property type="nucleotide sequence ID" value="NZ_BAAAOM010000001.1"/>
</dbReference>
<dbReference type="Proteomes" id="UP001145799">
    <property type="component" value="Unassembled WGS sequence"/>
</dbReference>
<dbReference type="SUPFAM" id="SSF53850">
    <property type="entry name" value="Periplasmic binding protein-like II"/>
    <property type="match status" value="1"/>
</dbReference>
<dbReference type="InterPro" id="IPR006311">
    <property type="entry name" value="TAT_signal"/>
</dbReference>
<reference evidence="4 6" key="2">
    <citation type="submission" date="2023-07" db="EMBL/GenBank/DDBJ databases">
        <title>Sequencing the genomes of 1000 actinobacteria strains.</title>
        <authorList>
            <person name="Klenk H.-P."/>
        </authorList>
    </citation>
    <scope>NUCLEOTIDE SEQUENCE [LARGE SCALE GENOMIC DNA]</scope>
    <source>
        <strain evidence="4 6">DSM 44724</strain>
    </source>
</reference>
<protein>
    <submittedName>
        <fullName evidence="3">ABC transporter substrate-binding protein</fullName>
    </submittedName>
    <submittedName>
        <fullName evidence="4">Peptide/nickel transport system substrate-binding protein</fullName>
    </submittedName>
</protein>
<dbReference type="Pfam" id="PF00496">
    <property type="entry name" value="SBP_bac_5"/>
    <property type="match status" value="1"/>
</dbReference>
<dbReference type="PANTHER" id="PTHR30290:SF65">
    <property type="entry name" value="MONOACYL PHOSPHATIDYLINOSITOL TETRAMANNOSIDE-BINDING PROTEIN LPQW-RELATED"/>
    <property type="match status" value="1"/>
</dbReference>
<dbReference type="GO" id="GO:0042597">
    <property type="term" value="C:periplasmic space"/>
    <property type="evidence" value="ECO:0007669"/>
    <property type="project" value="UniProtKB-ARBA"/>
</dbReference>
<evidence type="ECO:0000313" key="5">
    <source>
        <dbReference type="Proteomes" id="UP001145799"/>
    </source>
</evidence>
<dbReference type="GO" id="GO:0015833">
    <property type="term" value="P:peptide transport"/>
    <property type="evidence" value="ECO:0007669"/>
    <property type="project" value="TreeGrafter"/>
</dbReference>
<organism evidence="3 5">
    <name type="scientific">Glycomyces lechevalierae</name>
    <dbReference type="NCBI Taxonomy" id="256034"/>
    <lineage>
        <taxon>Bacteria</taxon>
        <taxon>Bacillati</taxon>
        <taxon>Actinomycetota</taxon>
        <taxon>Actinomycetes</taxon>
        <taxon>Glycomycetales</taxon>
        <taxon>Glycomycetaceae</taxon>
        <taxon>Glycomyces</taxon>
    </lineage>
</organism>
<gene>
    <name evidence="4" type="ORF">J2S69_005167</name>
    <name evidence="3" type="ORF">O2L01_01105</name>
</gene>
<keyword evidence="1" id="KW-0732">Signal</keyword>
<reference evidence="3" key="1">
    <citation type="submission" date="2022-12" db="EMBL/GenBank/DDBJ databases">
        <title>Gycomyces niveus sp.nov., a novel actinomycete isolated from soil in Shouguang.</title>
        <authorList>
            <person name="Yang X."/>
        </authorList>
    </citation>
    <scope>NUCLEOTIDE SEQUENCE</scope>
    <source>
        <strain evidence="3">DSM 44724</strain>
    </source>
</reference>
<dbReference type="EMBL" id="JAVDYD010000001">
    <property type="protein sequence ID" value="MDR7341448.1"/>
    <property type="molecule type" value="Genomic_DNA"/>
</dbReference>
<dbReference type="GO" id="GO:1904680">
    <property type="term" value="F:peptide transmembrane transporter activity"/>
    <property type="evidence" value="ECO:0007669"/>
    <property type="project" value="TreeGrafter"/>
</dbReference>
<dbReference type="PROSITE" id="PS51318">
    <property type="entry name" value="TAT"/>
    <property type="match status" value="1"/>
</dbReference>
<name>A0A9X3T6X2_9ACTN</name>
<dbReference type="InterPro" id="IPR039424">
    <property type="entry name" value="SBP_5"/>
</dbReference>
<evidence type="ECO:0000313" key="3">
    <source>
        <dbReference type="EMBL" id="MDA1383563.1"/>
    </source>
</evidence>
<dbReference type="PROSITE" id="PS51257">
    <property type="entry name" value="PROKAR_LIPOPROTEIN"/>
    <property type="match status" value="1"/>
</dbReference>
<keyword evidence="6" id="KW-1185">Reference proteome</keyword>
<evidence type="ECO:0000256" key="1">
    <source>
        <dbReference type="SAM" id="SignalP"/>
    </source>
</evidence>
<dbReference type="InterPro" id="IPR030678">
    <property type="entry name" value="Peptide/Ni-bd"/>
</dbReference>
<feature type="chain" id="PRO_5040942225" evidence="1">
    <location>
        <begin position="22"/>
        <end position="493"/>
    </location>
</feature>
<dbReference type="Gene3D" id="3.10.105.10">
    <property type="entry name" value="Dipeptide-binding Protein, Domain 3"/>
    <property type="match status" value="1"/>
</dbReference>
<dbReference type="EMBL" id="JAPZVQ010000001">
    <property type="protein sequence ID" value="MDA1383563.1"/>
    <property type="molecule type" value="Genomic_DNA"/>
</dbReference>
<dbReference type="Gene3D" id="3.40.190.10">
    <property type="entry name" value="Periplasmic binding protein-like II"/>
    <property type="match status" value="1"/>
</dbReference>
<dbReference type="InterPro" id="IPR000914">
    <property type="entry name" value="SBP_5_dom"/>
</dbReference>
<comment type="caution">
    <text evidence="3">The sequence shown here is derived from an EMBL/GenBank/DDBJ whole genome shotgun (WGS) entry which is preliminary data.</text>
</comment>
<accession>A0A9X3T6X2</accession>
<feature type="signal peptide" evidence="1">
    <location>
        <begin position="1"/>
        <end position="21"/>
    </location>
</feature>